<accession>A0A829HGK5</accession>
<protein>
    <recommendedName>
        <fullName evidence="4">Lipoprotein</fullName>
    </recommendedName>
</protein>
<comment type="caution">
    <text evidence="2">The sequence shown here is derived from an EMBL/GenBank/DDBJ whole genome shotgun (WGS) entry which is preliminary data.</text>
</comment>
<proteinExistence type="predicted"/>
<sequence>MKKIVFLFVFISFLSGCAGSPVGNLITNQRNETMRDRMQSWVGASSDELITSWGPPSNQSKLSNGSHLIVYESSWDTYRKGGTYSFYTNYCVQKFLIERNIVSKWGLSGGCKRYPKNPKLLPATTAIPEPTLAE</sequence>
<keyword evidence="1" id="KW-0732">Signal</keyword>
<reference evidence="2 3" key="1">
    <citation type="submission" date="2013-06" db="EMBL/GenBank/DDBJ databases">
        <title>The Genome Sequence of Acinetobacter gyllenbergii CIP 110306.</title>
        <authorList>
            <consortium name="The Broad Institute Genome Sequencing Platform"/>
            <consortium name="The Broad Institute Genome Sequencing Center for Infectious Disease"/>
            <person name="Cerqueira G."/>
            <person name="Feldgarden M."/>
            <person name="Courvalin P."/>
            <person name="Perichon B."/>
            <person name="Grillot-Courvalin C."/>
            <person name="Clermont D."/>
            <person name="Rocha E."/>
            <person name="Yoon E.-J."/>
            <person name="Nemec A."/>
            <person name="Young S.K."/>
            <person name="Zeng Q."/>
            <person name="Gargeya S."/>
            <person name="Fitzgerald M."/>
            <person name="Abouelleil A."/>
            <person name="Alvarado L."/>
            <person name="Berlin A.M."/>
            <person name="Chapman S.B."/>
            <person name="Dewar J."/>
            <person name="Goldberg J."/>
            <person name="Griggs A."/>
            <person name="Gujja S."/>
            <person name="Hansen M."/>
            <person name="Howarth C."/>
            <person name="Imamovic A."/>
            <person name="Larimer J."/>
            <person name="McCowan C."/>
            <person name="Murphy C."/>
            <person name="Pearson M."/>
            <person name="Priest M."/>
            <person name="Roberts A."/>
            <person name="Saif S."/>
            <person name="Shea T."/>
            <person name="Sykes S."/>
            <person name="Wortman J."/>
            <person name="Nusbaum C."/>
            <person name="Birren B."/>
        </authorList>
    </citation>
    <scope>NUCLEOTIDE SEQUENCE [LARGE SCALE GENOMIC DNA]</scope>
    <source>
        <strain evidence="2 3">CIP 110306</strain>
    </source>
</reference>
<dbReference type="PROSITE" id="PS51257">
    <property type="entry name" value="PROKAR_LIPOPROTEIN"/>
    <property type="match status" value="1"/>
</dbReference>
<evidence type="ECO:0000313" key="3">
    <source>
        <dbReference type="Proteomes" id="UP000014523"/>
    </source>
</evidence>
<evidence type="ECO:0000313" key="2">
    <source>
        <dbReference type="EMBL" id="EPF75548.1"/>
    </source>
</evidence>
<dbReference type="EMBL" id="ATGG01000025">
    <property type="protein sequence ID" value="EPF75548.1"/>
    <property type="molecule type" value="Genomic_DNA"/>
</dbReference>
<dbReference type="AlphaFoldDB" id="A0A829HGK5"/>
<evidence type="ECO:0000256" key="1">
    <source>
        <dbReference type="SAM" id="SignalP"/>
    </source>
</evidence>
<feature type="signal peptide" evidence="1">
    <location>
        <begin position="1"/>
        <end position="18"/>
    </location>
</feature>
<organism evidence="2 3">
    <name type="scientific">Acinetobacter gyllenbergii CIP 110306 = MTCC 11365</name>
    <dbReference type="NCBI Taxonomy" id="1217657"/>
    <lineage>
        <taxon>Bacteria</taxon>
        <taxon>Pseudomonadati</taxon>
        <taxon>Pseudomonadota</taxon>
        <taxon>Gammaproteobacteria</taxon>
        <taxon>Moraxellales</taxon>
        <taxon>Moraxellaceae</taxon>
        <taxon>Acinetobacter</taxon>
    </lineage>
</organism>
<gene>
    <name evidence="2" type="ORF">F957_03112</name>
</gene>
<evidence type="ECO:0008006" key="4">
    <source>
        <dbReference type="Google" id="ProtNLM"/>
    </source>
</evidence>
<feature type="chain" id="PRO_5032690603" description="Lipoprotein" evidence="1">
    <location>
        <begin position="19"/>
        <end position="134"/>
    </location>
</feature>
<name>A0A829HGK5_9GAMM</name>
<keyword evidence="3" id="KW-1185">Reference proteome</keyword>
<dbReference type="Proteomes" id="UP000014523">
    <property type="component" value="Unassembled WGS sequence"/>
</dbReference>